<gene>
    <name evidence="2" type="ORF">Mco01_68120</name>
</gene>
<keyword evidence="3" id="KW-1185">Reference proteome</keyword>
<dbReference type="EMBL" id="BOOC01000046">
    <property type="protein sequence ID" value="GIH43812.1"/>
    <property type="molecule type" value="Genomic_DNA"/>
</dbReference>
<feature type="compositionally biased region" description="Basic and acidic residues" evidence="1">
    <location>
        <begin position="65"/>
        <end position="100"/>
    </location>
</feature>
<feature type="region of interest" description="Disordered" evidence="1">
    <location>
        <begin position="63"/>
        <end position="100"/>
    </location>
</feature>
<reference evidence="2 3" key="1">
    <citation type="submission" date="2021-01" db="EMBL/GenBank/DDBJ databases">
        <title>Whole genome shotgun sequence of Microbispora corallina NBRC 16416.</title>
        <authorList>
            <person name="Komaki H."/>
            <person name="Tamura T."/>
        </authorList>
    </citation>
    <scope>NUCLEOTIDE SEQUENCE [LARGE SCALE GENOMIC DNA]</scope>
    <source>
        <strain evidence="2 3">NBRC 16416</strain>
    </source>
</reference>
<evidence type="ECO:0000256" key="1">
    <source>
        <dbReference type="SAM" id="MobiDB-lite"/>
    </source>
</evidence>
<dbReference type="Proteomes" id="UP000603904">
    <property type="component" value="Unassembled WGS sequence"/>
</dbReference>
<sequence length="100" mass="10682">MDASFSKIMFVKRIGEVTGEASAGRRRARVAGGRADAGRVRRGGRVRDGGRIRDGEPVRVGGWFRGERVGDGGRGHDGEPVRDGGRAADRPGRRARAAVE</sequence>
<comment type="caution">
    <text evidence="2">The sequence shown here is derived from an EMBL/GenBank/DDBJ whole genome shotgun (WGS) entry which is preliminary data.</text>
</comment>
<accession>A0ABQ4G9S0</accession>
<proteinExistence type="predicted"/>
<evidence type="ECO:0000313" key="3">
    <source>
        <dbReference type="Proteomes" id="UP000603904"/>
    </source>
</evidence>
<name>A0ABQ4G9S0_9ACTN</name>
<evidence type="ECO:0000313" key="2">
    <source>
        <dbReference type="EMBL" id="GIH43812.1"/>
    </source>
</evidence>
<organism evidence="2 3">
    <name type="scientific">Microbispora corallina</name>
    <dbReference type="NCBI Taxonomy" id="83302"/>
    <lineage>
        <taxon>Bacteria</taxon>
        <taxon>Bacillati</taxon>
        <taxon>Actinomycetota</taxon>
        <taxon>Actinomycetes</taxon>
        <taxon>Streptosporangiales</taxon>
        <taxon>Streptosporangiaceae</taxon>
        <taxon>Microbispora</taxon>
    </lineage>
</organism>
<protein>
    <submittedName>
        <fullName evidence="2">Uncharacterized protein</fullName>
    </submittedName>
</protein>